<protein>
    <submittedName>
        <fullName evidence="1">Uncharacterized protein</fullName>
    </submittedName>
</protein>
<evidence type="ECO:0000313" key="1">
    <source>
        <dbReference type="EMBL" id="RAI72973.1"/>
    </source>
</evidence>
<dbReference type="AlphaFoldDB" id="A0A327NE37"/>
<organism evidence="1 2">
    <name type="scientific">Spirosoma telluris</name>
    <dbReference type="NCBI Taxonomy" id="2183553"/>
    <lineage>
        <taxon>Bacteria</taxon>
        <taxon>Pseudomonadati</taxon>
        <taxon>Bacteroidota</taxon>
        <taxon>Cytophagia</taxon>
        <taxon>Cytophagales</taxon>
        <taxon>Cytophagaceae</taxon>
        <taxon>Spirosoma</taxon>
    </lineage>
</organism>
<dbReference type="RefSeq" id="WP_111351102.1">
    <property type="nucleotide sequence ID" value="NZ_QLII01000003.1"/>
</dbReference>
<sequence>MLYSTALQEYADELSVEVQSAIQEITQYFGITNPKVLTLDQWHIVVPVIYKVSLPSRAQ</sequence>
<dbReference type="EMBL" id="QLII01000003">
    <property type="protein sequence ID" value="RAI72973.1"/>
    <property type="molecule type" value="Genomic_DNA"/>
</dbReference>
<dbReference type="Proteomes" id="UP000249016">
    <property type="component" value="Unassembled WGS sequence"/>
</dbReference>
<proteinExistence type="predicted"/>
<gene>
    <name evidence="1" type="ORF">HMF3257_38260</name>
</gene>
<accession>A0A327NE37</accession>
<keyword evidence="2" id="KW-1185">Reference proteome</keyword>
<name>A0A327NE37_9BACT</name>
<evidence type="ECO:0000313" key="2">
    <source>
        <dbReference type="Proteomes" id="UP000249016"/>
    </source>
</evidence>
<comment type="caution">
    <text evidence="1">The sequence shown here is derived from an EMBL/GenBank/DDBJ whole genome shotgun (WGS) entry which is preliminary data.</text>
</comment>
<reference evidence="1 2" key="1">
    <citation type="submission" date="2018-06" db="EMBL/GenBank/DDBJ databases">
        <title>Spirosoma sp. HMF3257 Genome sequencing and assembly.</title>
        <authorList>
            <person name="Kang H."/>
            <person name="Cha I."/>
            <person name="Kim H."/>
            <person name="Kang J."/>
            <person name="Joh K."/>
        </authorList>
    </citation>
    <scope>NUCLEOTIDE SEQUENCE [LARGE SCALE GENOMIC DNA]</scope>
    <source>
        <strain evidence="1 2">HMF3257</strain>
    </source>
</reference>